<keyword evidence="4" id="KW-0788">Thiol protease</keyword>
<name>A0A914NZN1_9BILA</name>
<keyword evidence="2" id="KW-0645">Protease</keyword>
<keyword evidence="5" id="KW-0812">Transmembrane</keyword>
<evidence type="ECO:0000256" key="5">
    <source>
        <dbReference type="SAM" id="Phobius"/>
    </source>
</evidence>
<feature type="domain" description="Peptidase C1A papain C-terminal" evidence="6">
    <location>
        <begin position="195"/>
        <end position="473"/>
    </location>
</feature>
<proteinExistence type="inferred from homology"/>
<reference evidence="8" key="1">
    <citation type="submission" date="2022-11" db="UniProtKB">
        <authorList>
            <consortium name="WormBaseParasite"/>
        </authorList>
    </citation>
    <scope>IDENTIFICATION</scope>
</reference>
<keyword evidence="7" id="KW-1185">Reference proteome</keyword>
<dbReference type="GO" id="GO:0008234">
    <property type="term" value="F:cysteine-type peptidase activity"/>
    <property type="evidence" value="ECO:0007669"/>
    <property type="project" value="UniProtKB-KW"/>
</dbReference>
<keyword evidence="5" id="KW-0472">Membrane</keyword>
<organism evidence="7 8">
    <name type="scientific">Panagrolaimus davidi</name>
    <dbReference type="NCBI Taxonomy" id="227884"/>
    <lineage>
        <taxon>Eukaryota</taxon>
        <taxon>Metazoa</taxon>
        <taxon>Ecdysozoa</taxon>
        <taxon>Nematoda</taxon>
        <taxon>Chromadorea</taxon>
        <taxon>Rhabditida</taxon>
        <taxon>Tylenchina</taxon>
        <taxon>Panagrolaimomorpha</taxon>
        <taxon>Panagrolaimoidea</taxon>
        <taxon>Panagrolaimidae</taxon>
        <taxon>Panagrolaimus</taxon>
    </lineage>
</organism>
<dbReference type="SMART" id="SM00645">
    <property type="entry name" value="Pept_C1"/>
    <property type="match status" value="1"/>
</dbReference>
<feature type="transmembrane region" description="Helical" evidence="5">
    <location>
        <begin position="56"/>
        <end position="77"/>
    </location>
</feature>
<sequence>MIEEPESSSLHRMPSDSEVIIATETDGTGTRHKVVIPAAMTPRSLFKKPRLNTSRFPFLMICVICCGLLLLFIILIATSAETWFSSGGGGIDRSTDYDDGEELQEHEIVFVKHTASDERYHRAIVNDVNRKQGSWKAVYNKYASKSQSSGLLSDPESQKVFYIRNIVTNENSTFSELMGDTILQQKKLAKMNINLPKRFDAREKWPFCESVHRVMNQGGCGSCYAVAAAAVMSDRICIESNGIEQPFISAQDLISCCPNCGGCHGTVWALLSFNYWRDHGIVSGGSYGSYEGCKPYAQPPNCGSPCSIDIYSKKDHDHMKCRRQCQNHFSKEYEDDLYRAKSVYWVKVNKVTVSNMEMLKAALNITTESNEVIIKREIITNGPVLACFVVYEEFQHYKSAEPENQGFNPRIYKAQTSALSKDLYGHCAKLIGWGETENGQKYWQFMNTWGRSNWGENGFFRMADEPEEVAAGIPI</sequence>
<evidence type="ECO:0000259" key="6">
    <source>
        <dbReference type="SMART" id="SM00645"/>
    </source>
</evidence>
<evidence type="ECO:0000313" key="7">
    <source>
        <dbReference type="Proteomes" id="UP000887578"/>
    </source>
</evidence>
<evidence type="ECO:0000256" key="3">
    <source>
        <dbReference type="ARBA" id="ARBA00022801"/>
    </source>
</evidence>
<dbReference type="InterPro" id="IPR000668">
    <property type="entry name" value="Peptidase_C1A_C"/>
</dbReference>
<dbReference type="PROSITE" id="PS00139">
    <property type="entry name" value="THIOL_PROTEASE_CYS"/>
    <property type="match status" value="1"/>
</dbReference>
<keyword evidence="3" id="KW-0378">Hydrolase</keyword>
<dbReference type="PANTHER" id="PTHR12411">
    <property type="entry name" value="CYSTEINE PROTEASE FAMILY C1-RELATED"/>
    <property type="match status" value="1"/>
</dbReference>
<evidence type="ECO:0000256" key="1">
    <source>
        <dbReference type="ARBA" id="ARBA00008455"/>
    </source>
</evidence>
<dbReference type="AlphaFoldDB" id="A0A914NZN1"/>
<comment type="similarity">
    <text evidence="1">Belongs to the peptidase C1 family.</text>
</comment>
<accession>A0A914NZN1</accession>
<dbReference type="GO" id="GO:0006508">
    <property type="term" value="P:proteolysis"/>
    <property type="evidence" value="ECO:0007669"/>
    <property type="project" value="UniProtKB-KW"/>
</dbReference>
<dbReference type="Gene3D" id="3.90.70.10">
    <property type="entry name" value="Cysteine proteinases"/>
    <property type="match status" value="1"/>
</dbReference>
<dbReference type="Pfam" id="PF00112">
    <property type="entry name" value="Peptidase_C1"/>
    <property type="match status" value="1"/>
</dbReference>
<dbReference type="InterPro" id="IPR013128">
    <property type="entry name" value="Peptidase_C1A"/>
</dbReference>
<dbReference type="InterPro" id="IPR000169">
    <property type="entry name" value="Pept_cys_AS"/>
</dbReference>
<keyword evidence="5" id="KW-1133">Transmembrane helix</keyword>
<dbReference type="InterPro" id="IPR038765">
    <property type="entry name" value="Papain-like_cys_pep_sf"/>
</dbReference>
<evidence type="ECO:0000256" key="2">
    <source>
        <dbReference type="ARBA" id="ARBA00022670"/>
    </source>
</evidence>
<dbReference type="Proteomes" id="UP000887578">
    <property type="component" value="Unplaced"/>
</dbReference>
<protein>
    <submittedName>
        <fullName evidence="8">Peptidase C1A papain C-terminal domain-containing protein</fullName>
    </submittedName>
</protein>
<evidence type="ECO:0000256" key="4">
    <source>
        <dbReference type="ARBA" id="ARBA00022807"/>
    </source>
</evidence>
<dbReference type="SUPFAM" id="SSF54001">
    <property type="entry name" value="Cysteine proteinases"/>
    <property type="match status" value="1"/>
</dbReference>
<evidence type="ECO:0000313" key="8">
    <source>
        <dbReference type="WBParaSite" id="PDA_v2.g10957.t1"/>
    </source>
</evidence>
<dbReference type="WBParaSite" id="PDA_v2.g10957.t1">
    <property type="protein sequence ID" value="PDA_v2.g10957.t1"/>
    <property type="gene ID" value="PDA_v2.g10957"/>
</dbReference>